<evidence type="ECO:0000256" key="1">
    <source>
        <dbReference type="ARBA" id="ARBA00004141"/>
    </source>
</evidence>
<dbReference type="EMBL" id="QEYD01000006">
    <property type="protein sequence ID" value="PWE28502.1"/>
    <property type="molecule type" value="Genomic_DNA"/>
</dbReference>
<proteinExistence type="inferred from homology"/>
<organism evidence="7 8">
    <name type="scientific">Pararhodobacter marinus</name>
    <dbReference type="NCBI Taxonomy" id="2184063"/>
    <lineage>
        <taxon>Bacteria</taxon>
        <taxon>Pseudomonadati</taxon>
        <taxon>Pseudomonadota</taxon>
        <taxon>Alphaproteobacteria</taxon>
        <taxon>Rhodobacterales</taxon>
        <taxon>Paracoccaceae</taxon>
        <taxon>Pararhodobacter</taxon>
    </lineage>
</organism>
<evidence type="ECO:0000256" key="2">
    <source>
        <dbReference type="ARBA" id="ARBA00010350"/>
    </source>
</evidence>
<comment type="similarity">
    <text evidence="2 6">Belongs to the BI1 family.</text>
</comment>
<dbReference type="PANTHER" id="PTHR23291:SF50">
    <property type="entry name" value="PROTEIN LIFEGUARD 4"/>
    <property type="match status" value="1"/>
</dbReference>
<feature type="transmembrane region" description="Helical" evidence="6">
    <location>
        <begin position="168"/>
        <end position="186"/>
    </location>
</feature>
<accession>A0A2U2C9G8</accession>
<dbReference type="Pfam" id="PF01027">
    <property type="entry name" value="Bax1-I"/>
    <property type="match status" value="1"/>
</dbReference>
<evidence type="ECO:0000313" key="8">
    <source>
        <dbReference type="Proteomes" id="UP000244940"/>
    </source>
</evidence>
<dbReference type="GO" id="GO:0005886">
    <property type="term" value="C:plasma membrane"/>
    <property type="evidence" value="ECO:0007669"/>
    <property type="project" value="TreeGrafter"/>
</dbReference>
<dbReference type="CDD" id="cd10432">
    <property type="entry name" value="BI-1-like_bacterial"/>
    <property type="match status" value="1"/>
</dbReference>
<dbReference type="Proteomes" id="UP000244940">
    <property type="component" value="Unassembled WGS sequence"/>
</dbReference>
<protein>
    <submittedName>
        <fullName evidence="7">BAX inhibitor (BI)-1/YccA family protein</fullName>
    </submittedName>
</protein>
<evidence type="ECO:0000256" key="3">
    <source>
        <dbReference type="ARBA" id="ARBA00022692"/>
    </source>
</evidence>
<dbReference type="AlphaFoldDB" id="A0A2U2C9G8"/>
<dbReference type="InterPro" id="IPR006214">
    <property type="entry name" value="Bax_inhibitor_1-related"/>
</dbReference>
<dbReference type="PANTHER" id="PTHR23291">
    <property type="entry name" value="BAX INHIBITOR-RELATED"/>
    <property type="match status" value="1"/>
</dbReference>
<feature type="transmembrane region" description="Helical" evidence="6">
    <location>
        <begin position="112"/>
        <end position="131"/>
    </location>
</feature>
<keyword evidence="5 6" id="KW-0472">Membrane</keyword>
<keyword evidence="3 6" id="KW-0812">Transmembrane</keyword>
<keyword evidence="8" id="KW-1185">Reference proteome</keyword>
<feature type="transmembrane region" description="Helical" evidence="6">
    <location>
        <begin position="234"/>
        <end position="256"/>
    </location>
</feature>
<comment type="caution">
    <text evidence="7">The sequence shown here is derived from an EMBL/GenBank/DDBJ whole genome shotgun (WGS) entry which is preliminary data.</text>
</comment>
<feature type="transmembrane region" description="Helical" evidence="6">
    <location>
        <begin position="30"/>
        <end position="48"/>
    </location>
</feature>
<dbReference type="RefSeq" id="WP_109533364.1">
    <property type="nucleotide sequence ID" value="NZ_CAXPUO010000040.1"/>
</dbReference>
<keyword evidence="4 6" id="KW-1133">Transmembrane helix</keyword>
<evidence type="ECO:0000256" key="5">
    <source>
        <dbReference type="ARBA" id="ARBA00023136"/>
    </source>
</evidence>
<reference evidence="7 8" key="1">
    <citation type="submission" date="2018-05" db="EMBL/GenBank/DDBJ databases">
        <title>Pararhodobacter marina sp. nov., isolated from deep-sea water of the Indian Ocean.</title>
        <authorList>
            <person name="Lai Q.Sr."/>
            <person name="Liu X."/>
            <person name="Shao Z."/>
        </authorList>
    </citation>
    <scope>NUCLEOTIDE SEQUENCE [LARGE SCALE GENOMIC DNA]</scope>
    <source>
        <strain evidence="7 8">CIC4N-9</strain>
    </source>
</reference>
<evidence type="ECO:0000313" key="7">
    <source>
        <dbReference type="EMBL" id="PWE28502.1"/>
    </source>
</evidence>
<evidence type="ECO:0000256" key="4">
    <source>
        <dbReference type="ARBA" id="ARBA00022989"/>
    </source>
</evidence>
<dbReference type="OrthoDB" id="9793828at2"/>
<gene>
    <name evidence="7" type="ORF">C4N9_10930</name>
</gene>
<sequence>MANYQSVRTSDAGALGARIDEGLRAHMNKVYGTMSVGMLITAAGAWAISGLATTSDPATAAAQLQNGQYLSQLGYALYASPLRWVVMFAPLAFILFGWGAMLRNASAAAMQIAFYVFAAMIGVSLSSIFLIYTDASIVQTFLVTAIAFAGLSLYGYTTKRDLSGFGTFLVMGVIGLIVAMVINIFLQSAAMTFAISVIGVLLFAGLTAFDTQSIKANYVAHAQQGDTEWLQKSAIAGALSLYLDFLNMFQFLLMFLGNRE</sequence>
<name>A0A2U2C9G8_9RHOB</name>
<feature type="transmembrane region" description="Helical" evidence="6">
    <location>
        <begin position="82"/>
        <end position="100"/>
    </location>
</feature>
<dbReference type="GeneID" id="94365404"/>
<feature type="transmembrane region" description="Helical" evidence="6">
    <location>
        <begin position="192"/>
        <end position="209"/>
    </location>
</feature>
<feature type="transmembrane region" description="Helical" evidence="6">
    <location>
        <begin position="137"/>
        <end position="156"/>
    </location>
</feature>
<comment type="subcellular location">
    <subcellularLocation>
        <location evidence="1">Membrane</location>
        <topology evidence="1">Multi-pass membrane protein</topology>
    </subcellularLocation>
</comment>
<evidence type="ECO:0000256" key="6">
    <source>
        <dbReference type="RuleBase" id="RU004379"/>
    </source>
</evidence>